<dbReference type="SMART" id="SM00342">
    <property type="entry name" value="HTH_ARAC"/>
    <property type="match status" value="1"/>
</dbReference>
<keyword evidence="6" id="KW-1185">Reference proteome</keyword>
<evidence type="ECO:0000256" key="2">
    <source>
        <dbReference type="ARBA" id="ARBA00023125"/>
    </source>
</evidence>
<proteinExistence type="predicted"/>
<evidence type="ECO:0000259" key="4">
    <source>
        <dbReference type="PROSITE" id="PS01124"/>
    </source>
</evidence>
<dbReference type="PANTHER" id="PTHR43280:SF32">
    <property type="entry name" value="TRANSCRIPTIONAL REGULATORY PROTEIN"/>
    <property type="match status" value="1"/>
</dbReference>
<dbReference type="PANTHER" id="PTHR43280">
    <property type="entry name" value="ARAC-FAMILY TRANSCRIPTIONAL REGULATOR"/>
    <property type="match status" value="1"/>
</dbReference>
<dbReference type="GO" id="GO:0003700">
    <property type="term" value="F:DNA-binding transcription factor activity"/>
    <property type="evidence" value="ECO:0007669"/>
    <property type="project" value="InterPro"/>
</dbReference>
<feature type="domain" description="HTH araC/xylS-type" evidence="4">
    <location>
        <begin position="200"/>
        <end position="298"/>
    </location>
</feature>
<accession>A0A2S1LAF9</accession>
<evidence type="ECO:0000256" key="3">
    <source>
        <dbReference type="ARBA" id="ARBA00023163"/>
    </source>
</evidence>
<dbReference type="AlphaFoldDB" id="A0A2S1LAF9"/>
<dbReference type="Proteomes" id="UP000244527">
    <property type="component" value="Chromosome"/>
</dbReference>
<sequence length="299" mass="34202">MHPSTIKHHSTNDIVGLFGDLPQESEGLHVYISKNEFNEIPVSYPFRTDNHTFMLILRGEVHIQLNLIHYVLGSNEMVVIKPHTVMHILKMSTDLKLVGFCFSNEFILQNNFKKTDYDALNFFTASNIPKLKLSKEERVATLSLAKLLAKNNQTTEIALPFRKEIIRHGFITLMYHLAAIFRTAHPNLEAEFSRQEDLTLRFLSILNLNFKKERTVQFYADELAVTTGHLSKVLKDVSGKTASQLIEDSVIMEARLLLENSSLTIAQVADELKFSDQSFFGKYFKKQTGFSPSKYKNIS</sequence>
<dbReference type="EMBL" id="CP020918">
    <property type="protein sequence ID" value="AWG20753.1"/>
    <property type="molecule type" value="Genomic_DNA"/>
</dbReference>
<dbReference type="OrthoDB" id="632644at2"/>
<dbReference type="InterPro" id="IPR018060">
    <property type="entry name" value="HTH_AraC"/>
</dbReference>
<reference evidence="5 6" key="1">
    <citation type="submission" date="2017-04" db="EMBL/GenBank/DDBJ databases">
        <title>Compelte genome sequence of WV33.</title>
        <authorList>
            <person name="Lee P.C."/>
        </authorList>
    </citation>
    <scope>NUCLEOTIDE SEQUENCE [LARGE SCALE GENOMIC DNA]</scope>
    <source>
        <strain evidence="5 6">WV33</strain>
    </source>
</reference>
<organism evidence="5 6">
    <name type="scientific">Flavobacterium faecale</name>
    <dbReference type="NCBI Taxonomy" id="1355330"/>
    <lineage>
        <taxon>Bacteria</taxon>
        <taxon>Pseudomonadati</taxon>
        <taxon>Bacteroidota</taxon>
        <taxon>Flavobacteriia</taxon>
        <taxon>Flavobacteriales</taxon>
        <taxon>Flavobacteriaceae</taxon>
        <taxon>Flavobacterium</taxon>
    </lineage>
</organism>
<dbReference type="PROSITE" id="PS01124">
    <property type="entry name" value="HTH_ARAC_FAMILY_2"/>
    <property type="match status" value="1"/>
</dbReference>
<gene>
    <name evidence="5" type="ORF">FFWV33_03960</name>
</gene>
<dbReference type="GO" id="GO:0043565">
    <property type="term" value="F:sequence-specific DNA binding"/>
    <property type="evidence" value="ECO:0007669"/>
    <property type="project" value="InterPro"/>
</dbReference>
<dbReference type="InterPro" id="IPR009057">
    <property type="entry name" value="Homeodomain-like_sf"/>
</dbReference>
<protein>
    <recommendedName>
        <fullName evidence="4">HTH araC/xylS-type domain-containing protein</fullName>
    </recommendedName>
</protein>
<evidence type="ECO:0000313" key="6">
    <source>
        <dbReference type="Proteomes" id="UP000244527"/>
    </source>
</evidence>
<evidence type="ECO:0000256" key="1">
    <source>
        <dbReference type="ARBA" id="ARBA00023015"/>
    </source>
</evidence>
<keyword evidence="2" id="KW-0238">DNA-binding</keyword>
<evidence type="ECO:0000313" key="5">
    <source>
        <dbReference type="EMBL" id="AWG20753.1"/>
    </source>
</evidence>
<keyword evidence="1" id="KW-0805">Transcription regulation</keyword>
<keyword evidence="3" id="KW-0804">Transcription</keyword>
<dbReference type="Gene3D" id="1.10.10.60">
    <property type="entry name" value="Homeodomain-like"/>
    <property type="match status" value="1"/>
</dbReference>
<dbReference type="SUPFAM" id="SSF46689">
    <property type="entry name" value="Homeodomain-like"/>
    <property type="match status" value="1"/>
</dbReference>
<dbReference type="Pfam" id="PF12833">
    <property type="entry name" value="HTH_18"/>
    <property type="match status" value="1"/>
</dbReference>
<dbReference type="RefSeq" id="WP_108739710.1">
    <property type="nucleotide sequence ID" value="NZ_CP020918.1"/>
</dbReference>
<name>A0A2S1LAF9_9FLAO</name>
<dbReference type="KEGG" id="ffa:FFWV33_03960"/>